<dbReference type="PANTHER" id="PTHR34491:SF156">
    <property type="entry name" value="KINESIN MOTOR DOMAIN-CONTAINING PROTEIN"/>
    <property type="match status" value="1"/>
</dbReference>
<comment type="caution">
    <text evidence="5">The sequence shown here is derived from an EMBL/GenBank/DDBJ whole genome shotgun (WGS) entry which is preliminary data.</text>
</comment>
<feature type="coiled-coil region" evidence="1">
    <location>
        <begin position="220"/>
        <end position="261"/>
    </location>
</feature>
<dbReference type="Pfam" id="PF07591">
    <property type="entry name" value="PT-HINT"/>
    <property type="match status" value="1"/>
</dbReference>
<keyword evidence="1" id="KW-0175">Coiled coil</keyword>
<feature type="domain" description="Hint" evidence="4">
    <location>
        <begin position="2122"/>
        <end position="2217"/>
    </location>
</feature>
<evidence type="ECO:0000259" key="3">
    <source>
        <dbReference type="SMART" id="SM00305"/>
    </source>
</evidence>
<dbReference type="Proteomes" id="UP000232196">
    <property type="component" value="Unassembled WGS sequence"/>
</dbReference>
<sequence length="3296" mass="363380">MNKYIKGVFRMNRLKTLFLACVLFGAIFPFSDGANSQSVSVPDLNVQSFSPYWQQQLQGSYSVANSMQDVTHWDSFILQSYSILQSEWQAQVQAQIQAAVAGINTQDSFQSVQDYKNYVYDSMESQAAAFLSTWQVAAEASIEAQRNTFIDTYYSGNAAQVANLKSQFDQEFSDLINGNNPTVSSGSNSDTSFLTNAQTSLLQLEQQWYAQFNSNLSNGLWNYEQALQSLTSNYQDLLTQINNTEAQYQANLAQIQSYQNNIKEQVKSTMDGYQQFLNGNDLFWNSVSTLYDTTANGYVVPTCSSGNCTDYTYDSTSHQFVSSCSSGDTCVQLRYDNVSHAYLNPSCPTNHDCSANSSHPTVSIHTSLNTDGQTFQNLINSIENAIINGKSTYAIFDQTTAEMLSYPQSCLSDSSNCVIGWYDSTQSKFIPSASSGQVPSAVGGGCPAGDVCYQAIVDATNSSALTGLYYANSCPAGDTSCVVCPSTSSSQDTCQIQSMDASLVYAATAMSNFLQNEQAIAQNQVTAYQTGLTPQTHTIDTSISLSGLLSQDHSGASGLAMEVIGLLTGQVTSEEFANWLMNTYSAGLVGSCSSGSPDSDPACLLGSLAGLSPGTTITSVSTVGTDLEAYNGDLSTCHDWAGCSPFPFTINTVTLFITADPWYVGEAYGQKFSENHTWGQADGNFYNYTEIQNWGVFGIYYGAAPVLSWEDRIKVTTSYTTVDNNAHADATTWQDLNLQLQSFSYNWAQNVLPAILNWTGQVSSFEAQYAAWQQTETSLLAQAQQDYIAQLQQLQSSETAWLAQMNSLQKEANSDFTTANNKLRDGQDQSNAGFLAQEILGNLKLHANSSGKEISESATLDSSGLFSSLISKIGEVDPNSGLPNFGLLASFSNSFQSAVSGATNLTLLSSTNNALLNSRANYMQQLADSLAHERTFTQNGQSELLRQHGDYSAKEVEGKTYLINQNGNFVHCDANGANCSACTGGVAAADCGTGGATELGNYITSICGQNLDADKCGSYTTLKYSNVHVDENGDLVADEKIYNGKASLCQNGNATNAGDYCFQQTLEHLTIKAPSAFGLGFGGSSLGNVFDSSKEAGDRISAAIGRSFASMNDFFVNNGYTSAIMADLRAADMHNNMNATMASNSAAQQAQNANFVADFVSMMVFGGATTQEFMAHEAHQFVQNAITTFLVKTFDMSPEVAAFLSGGLLDHMAYKEAQHTLNHNGLNFMKNNLGLGGDLVYKIAGGLFYKDDLQALSQWKDDRYQVYGLAVTEYGKSQNWDSQTIQLASQLAVDYLRQRDAKMELGMRGSMFSISRLEGMVNSLAASIEGPIMEGVGAFAEANARYLRNVHVISKREEKEFGENLRYAINDIKLKDDKDAIKLWKEDQAQTAVFAVGQYGKQHGWTQDEIGQMERFAYDYVKNKQADREFGETSSLFSLGRVEGQLKLVASDVGGIAAEGVGAFAKLAGEGLRDLHLITNADEKRLDNSLRQNIDATKMREYKDAQKVWHADKSELAKTEVSLYGHANGWSDAQIAQISDLVGNYVIRQQAKADLRKLQDTETILTLGIGTGLTYLDRQAFKGGLLKMTTQLGRGILTTVADIFRDTGLLSKEDTKYFYKQTKDWSDDVSGSAFEAKTHQGSIDKHWFKEQERELVFDALGKMLDPSGPPEQQEMFSQVLKAYFDHKEQKKQEKEAREQQAEMAVELAASVLITAGSGGAGSGVLMDLLIEAGEFLGYTEELTTAAEISTYLDKLVDVADMIKYGAAAVDIGAQTYFGYKDGGTNGAVAGFVNGVLSVATALKEWPVTGYVSWTPHQNGDILLGEDARAGGWGGGLTGTLGNVNGGVSFTPGSGIDLNINYNFDGKGSVKQGTFIGFDYSAGNGGYSVNGGYDFNPNGNNHIGLTGSASSTGSASIGAFYNYSNSNRSHNANGLGGTLNYSNDGTIRGSAQYRGADTWSLSYNTETHKFGKIEANENFQRDYNNSIAQEHAGEHRGTALEPIITGVSEHLVANGVMSREQVHEYLQSGKGEQLLQKYQEHKAEIVSQRDGNEKFKAEIQKTSDALAKIGLEGTPTEAVLGNKSAEGVFEKIWSGIKGEAKLVFGMSDTGQIRVNEKGQLEFDTCFVAGTLIRTKEGFTSIEKLKVGDYVLSHNEKTGQLSYNKVTETFIHDVPAIYKITYTNGTEVETTWNHPFYIKGEGWTKAKFLSPEQRSVTVSSIRNAAILQEMSSRSQMSISLAALNNKATTTPWNELYEGTAGIAKIERVIHPEKVYNIEVEGDHSYFVTRAGLLVHNYPKDDTMLTVGAREILDKFKTVNKEGGWLNSKGGDPELSHLRQEGNNLVERFDRTNAISEAERGSYVTAKGESELQVRVAVNQNKQIIERVQKELAQVAKNVPGLHEIIELVKNVDPSKGFTIAERKRIQDWAKTSLKDVPFHDRSKVQETSFGQFLLKQSGKESPQMSVAEPKKNWGNAWSEYFGHGKTRLDIEGHQEKIAAANKKIEAVDARIKIEKSMNREAIEQHFDKMLSYANDKFGTNKEYTALLKEAKAFKNANFDKNVPMYAGKDYQNRAAYEIAEGSQRFKENVKLYEKLKDNLPDELRKKYDDKISERQRLVKELDIEERKNTAELLAKDDKIYTDHQKKSEELHTKYDAKVVEIQRKNDELTLAKGDKDRTSSLTKELKTLENSRDNLKQEYVNSENGRKNRLTELARKIESTPIEKGRSASMALSEAIYSKEVVEYDKKIGKLLQEKSTTRGESAISLEKQISELSSARENEVSKQLEKSYKNMPAKEAELLKKLRTYDSELASALKGEILLNSIGNSLDKTNAFAGDYKNLNTDDPILVAKTKEEEKHVIKPSEPEINMKSLARIGEEGMPSAMDVQRAKERLHMPLVDANGKLNPSMSRENFNRAVDNVFNTPIELRELTPKQREHLNTLGAEVKSIVSDLQLLAIELREAKAGNDKEKITSLERKIDAKDSEFKVKQEEYLKLDPHVERLSKLSDNSILNQVANGGMSVQSALIIETLRVAGKEKFKLSPELQTQYDKINSERAERMKKIDEDPMIDSSKKIDLKGKIQKEKYPARIEEFFKIKEWVFSDKTSQQLGNDIASAICKVYNGYAHTVDSNLTQSKFGEFLIHKFRNGDVAFGGNSAPVLDQNGMKGYNMSINKREDISGNVIRNDMDTIALKKGANGKDTLTGVTNPLRFNFLERLLGYDQAGTTLEEIPDNTTVQIYGDTNEKFGPNHYWLSRKINGVMYDFNNNTSRTNGIPEILHWDIDDQKAKGIWGIFYYKPKK</sequence>
<keyword evidence="2" id="KW-0732">Signal</keyword>
<dbReference type="NCBIfam" id="TIGR04388">
    <property type="entry name" value="Lepto_longest"/>
    <property type="match status" value="2"/>
</dbReference>
<accession>A0A2M9XFU2</accession>
<evidence type="ECO:0000313" key="6">
    <source>
        <dbReference type="Proteomes" id="UP000232196"/>
    </source>
</evidence>
<dbReference type="PROSITE" id="PS50818">
    <property type="entry name" value="INTEIN_C_TER"/>
    <property type="match status" value="1"/>
</dbReference>
<dbReference type="InterPro" id="IPR030934">
    <property type="entry name" value="Intein_C"/>
</dbReference>
<dbReference type="GO" id="GO:0016539">
    <property type="term" value="P:intein-mediated protein splicing"/>
    <property type="evidence" value="ECO:0007669"/>
    <property type="project" value="InterPro"/>
</dbReference>
<keyword evidence="6" id="KW-1185">Reference proteome</keyword>
<dbReference type="CDD" id="cd00081">
    <property type="entry name" value="Hint"/>
    <property type="match status" value="1"/>
</dbReference>
<dbReference type="InterPro" id="IPR003586">
    <property type="entry name" value="Hint_dom_C"/>
</dbReference>
<dbReference type="SMART" id="SM00305">
    <property type="entry name" value="HintC"/>
    <property type="match status" value="1"/>
</dbReference>
<organism evidence="5 6">
    <name type="scientific">Leptospira hartskeerlii</name>
    <dbReference type="NCBI Taxonomy" id="2023177"/>
    <lineage>
        <taxon>Bacteria</taxon>
        <taxon>Pseudomonadati</taxon>
        <taxon>Spirochaetota</taxon>
        <taxon>Spirochaetia</taxon>
        <taxon>Leptospirales</taxon>
        <taxon>Leptospiraceae</taxon>
        <taxon>Leptospira</taxon>
    </lineage>
</organism>
<feature type="signal peptide" evidence="2">
    <location>
        <begin position="1"/>
        <end position="34"/>
    </location>
</feature>
<feature type="domain" description="Hint" evidence="3">
    <location>
        <begin position="2255"/>
        <end position="2300"/>
    </location>
</feature>
<dbReference type="InterPro" id="IPR003587">
    <property type="entry name" value="Hint_dom_N"/>
</dbReference>
<dbReference type="PROSITE" id="PS50817">
    <property type="entry name" value="INTEIN_N_TER"/>
    <property type="match status" value="1"/>
</dbReference>
<dbReference type="PANTHER" id="PTHR34491">
    <property type="entry name" value="A-TYPE INCLUSION PROTEIN, PUTATIVE-RELATED"/>
    <property type="match status" value="1"/>
</dbReference>
<dbReference type="EMBL" id="NPDN01000002">
    <property type="protein sequence ID" value="PJZ26540.1"/>
    <property type="molecule type" value="Genomic_DNA"/>
</dbReference>
<evidence type="ECO:0000256" key="2">
    <source>
        <dbReference type="SAM" id="SignalP"/>
    </source>
</evidence>
<dbReference type="Gene3D" id="2.170.16.10">
    <property type="entry name" value="Hedgehog/Intein (Hint) domain"/>
    <property type="match status" value="1"/>
</dbReference>
<feature type="coiled-coil region" evidence="1">
    <location>
        <begin position="2676"/>
        <end position="2703"/>
    </location>
</feature>
<evidence type="ECO:0000313" key="5">
    <source>
        <dbReference type="EMBL" id="PJZ26540.1"/>
    </source>
</evidence>
<proteinExistence type="predicted"/>
<gene>
    <name evidence="5" type="ORF">CH357_03320</name>
</gene>
<dbReference type="InterPro" id="IPR006141">
    <property type="entry name" value="Intein_N"/>
</dbReference>
<feature type="chain" id="PRO_5014870739" evidence="2">
    <location>
        <begin position="35"/>
        <end position="3296"/>
    </location>
</feature>
<evidence type="ECO:0000256" key="1">
    <source>
        <dbReference type="SAM" id="Coils"/>
    </source>
</evidence>
<dbReference type="NCBIfam" id="TIGR01443">
    <property type="entry name" value="intein_Cterm"/>
    <property type="match status" value="1"/>
</dbReference>
<name>A0A2M9XFU2_9LEPT</name>
<dbReference type="SMART" id="SM00306">
    <property type="entry name" value="HintN"/>
    <property type="match status" value="1"/>
</dbReference>
<reference evidence="5 6" key="1">
    <citation type="submission" date="2017-07" db="EMBL/GenBank/DDBJ databases">
        <title>Leptospira spp. isolated from tropical soils.</title>
        <authorList>
            <person name="Thibeaux R."/>
            <person name="Iraola G."/>
            <person name="Ferres I."/>
            <person name="Bierque E."/>
            <person name="Girault D."/>
            <person name="Soupe-Gilbert M.-E."/>
            <person name="Picardeau M."/>
            <person name="Goarant C."/>
        </authorList>
    </citation>
    <scope>NUCLEOTIDE SEQUENCE [LARGE SCALE GENOMIC DNA]</scope>
    <source>
        <strain evidence="5 6">MCA1-C-A1</strain>
    </source>
</reference>
<evidence type="ECO:0000259" key="4">
    <source>
        <dbReference type="SMART" id="SM00306"/>
    </source>
</evidence>
<dbReference type="InterPro" id="IPR030885">
    <property type="entry name" value="Lepto_longest"/>
</dbReference>
<protein>
    <submittedName>
        <fullName evidence="5">Uncharacterized protein</fullName>
    </submittedName>
</protein>
<dbReference type="InterPro" id="IPR036844">
    <property type="entry name" value="Hint_dom_sf"/>
</dbReference>
<dbReference type="SUPFAM" id="SSF51294">
    <property type="entry name" value="Hedgehog/intein (Hint) domain"/>
    <property type="match status" value="1"/>
</dbReference>